<proteinExistence type="predicted"/>
<accession>A0A8J3RSU5</accession>
<sequence>MTVSRTMPPRLRKLALTAHVTSSVGWLGAVAAFLVLALAGLSGQDVQTMRTASVTR</sequence>
<evidence type="ECO:0000313" key="2">
    <source>
        <dbReference type="Proteomes" id="UP000616724"/>
    </source>
</evidence>
<dbReference type="EMBL" id="BOOH01000047">
    <property type="protein sequence ID" value="GIH79242.1"/>
    <property type="molecule type" value="Genomic_DNA"/>
</dbReference>
<dbReference type="RefSeq" id="WP_203893718.1">
    <property type="nucleotide sequence ID" value="NZ_BOOH01000047.1"/>
</dbReference>
<name>A0A8J3RSU5_9ACTN</name>
<dbReference type="Proteomes" id="UP000616724">
    <property type="component" value="Unassembled WGS sequence"/>
</dbReference>
<keyword evidence="2" id="KW-1185">Reference proteome</keyword>
<evidence type="ECO:0000313" key="1">
    <source>
        <dbReference type="EMBL" id="GIH79242.1"/>
    </source>
</evidence>
<comment type="caution">
    <text evidence="1">The sequence shown here is derived from an EMBL/GenBank/DDBJ whole genome shotgun (WGS) entry which is preliminary data.</text>
</comment>
<reference evidence="1 2" key="1">
    <citation type="submission" date="2021-01" db="EMBL/GenBank/DDBJ databases">
        <title>Whole genome shotgun sequence of Planobispora longispora NBRC 13918.</title>
        <authorList>
            <person name="Komaki H."/>
            <person name="Tamura T."/>
        </authorList>
    </citation>
    <scope>NUCLEOTIDE SEQUENCE [LARGE SCALE GENOMIC DNA]</scope>
    <source>
        <strain evidence="1 2">NBRC 13918</strain>
    </source>
</reference>
<protein>
    <submittedName>
        <fullName evidence="1">Uncharacterized protein</fullName>
    </submittedName>
</protein>
<dbReference type="AlphaFoldDB" id="A0A8J3RSU5"/>
<gene>
    <name evidence="1" type="ORF">Plo01_56710</name>
</gene>
<organism evidence="1 2">
    <name type="scientific">Planobispora longispora</name>
    <dbReference type="NCBI Taxonomy" id="28887"/>
    <lineage>
        <taxon>Bacteria</taxon>
        <taxon>Bacillati</taxon>
        <taxon>Actinomycetota</taxon>
        <taxon>Actinomycetes</taxon>
        <taxon>Streptosporangiales</taxon>
        <taxon>Streptosporangiaceae</taxon>
        <taxon>Planobispora</taxon>
    </lineage>
</organism>